<dbReference type="EMBL" id="JARQTW010000008">
    <property type="protein sequence ID" value="MDG2949827.1"/>
    <property type="molecule type" value="Genomic_DNA"/>
</dbReference>
<feature type="domain" description="UPF0547" evidence="2">
    <location>
        <begin position="4"/>
        <end position="29"/>
    </location>
</feature>
<proteinExistence type="predicted"/>
<accession>A0AAW6QBY9</accession>
<keyword evidence="1" id="KW-0812">Transmembrane</keyword>
<feature type="transmembrane region" description="Helical" evidence="1">
    <location>
        <begin position="58"/>
        <end position="74"/>
    </location>
</feature>
<reference evidence="3" key="1">
    <citation type="submission" date="2023-03" db="EMBL/GenBank/DDBJ databases">
        <title>Classification of Bisgaard taxon 6 and taxon 10 as Exercitatus varius gen. nov., spec. nov.</title>
        <authorList>
            <person name="Christensen H."/>
        </authorList>
    </citation>
    <scope>NUCLEOTIDE SEQUENCE</scope>
    <source>
        <strain evidence="3">86116</strain>
    </source>
</reference>
<dbReference type="AlphaFoldDB" id="A0AAW6QBY9"/>
<gene>
    <name evidence="3" type="ORF">P7M15_04720</name>
</gene>
<protein>
    <submittedName>
        <fullName evidence="3">Zinc ribbon domain-containing protein</fullName>
    </submittedName>
</protein>
<evidence type="ECO:0000313" key="4">
    <source>
        <dbReference type="Proteomes" id="UP001214976"/>
    </source>
</evidence>
<organism evidence="3 4">
    <name type="scientific">Exercitatus varius</name>
    <dbReference type="NCBI Taxonomy" id="67857"/>
    <lineage>
        <taxon>Bacteria</taxon>
        <taxon>Pseudomonadati</taxon>
        <taxon>Pseudomonadota</taxon>
        <taxon>Gammaproteobacteria</taxon>
        <taxon>Pasteurellales</taxon>
        <taxon>Pasteurellaceae</taxon>
        <taxon>Exercitatus</taxon>
    </lineage>
</organism>
<sequence>MALRKCPECRRKISESAEICPHCGFSFKAADLELYKQKLEQRRLHNQELNKQNARVQLVWLLIFAAVIGLAAWWRN</sequence>
<evidence type="ECO:0000259" key="2">
    <source>
        <dbReference type="Pfam" id="PF10571"/>
    </source>
</evidence>
<dbReference type="InterPro" id="IPR018886">
    <property type="entry name" value="UPF0547"/>
</dbReference>
<keyword evidence="1" id="KW-0472">Membrane</keyword>
<evidence type="ECO:0000256" key="1">
    <source>
        <dbReference type="SAM" id="Phobius"/>
    </source>
</evidence>
<dbReference type="Pfam" id="PF10571">
    <property type="entry name" value="UPF0547"/>
    <property type="match status" value="1"/>
</dbReference>
<name>A0AAW6QBY9_9PAST</name>
<dbReference type="Proteomes" id="UP001214976">
    <property type="component" value="Unassembled WGS sequence"/>
</dbReference>
<evidence type="ECO:0000313" key="3">
    <source>
        <dbReference type="EMBL" id="MDG2949827.1"/>
    </source>
</evidence>
<keyword evidence="1" id="KW-1133">Transmembrane helix</keyword>
<dbReference type="RefSeq" id="WP_317476968.1">
    <property type="nucleotide sequence ID" value="NZ_JARQTW010000008.1"/>
</dbReference>
<comment type="caution">
    <text evidence="3">The sequence shown here is derived from an EMBL/GenBank/DDBJ whole genome shotgun (WGS) entry which is preliminary data.</text>
</comment>